<keyword evidence="2" id="KW-1185">Reference proteome</keyword>
<accession>A0AAD4DGL8</accession>
<dbReference type="Proteomes" id="UP001194580">
    <property type="component" value="Unassembled WGS sequence"/>
</dbReference>
<dbReference type="EMBL" id="JAAAIL010000286">
    <property type="protein sequence ID" value="KAG0277303.1"/>
    <property type="molecule type" value="Genomic_DNA"/>
</dbReference>
<organism evidence="1 2">
    <name type="scientific">Linnemannia exigua</name>
    <dbReference type="NCBI Taxonomy" id="604196"/>
    <lineage>
        <taxon>Eukaryota</taxon>
        <taxon>Fungi</taxon>
        <taxon>Fungi incertae sedis</taxon>
        <taxon>Mucoromycota</taxon>
        <taxon>Mortierellomycotina</taxon>
        <taxon>Mortierellomycetes</taxon>
        <taxon>Mortierellales</taxon>
        <taxon>Mortierellaceae</taxon>
        <taxon>Linnemannia</taxon>
    </lineage>
</organism>
<comment type="caution">
    <text evidence="1">The sequence shown here is derived from an EMBL/GenBank/DDBJ whole genome shotgun (WGS) entry which is preliminary data.</text>
</comment>
<sequence>GYKRTTELTARISDYRERMVARGHAAHPLVPKYCLQHPHHCDLHRNQTAWGK</sequence>
<protein>
    <submittedName>
        <fullName evidence="1">Woronin body major protein</fullName>
    </submittedName>
</protein>
<reference evidence="1" key="1">
    <citation type="journal article" date="2020" name="Fungal Divers.">
        <title>Resolving the Mortierellaceae phylogeny through synthesis of multi-gene phylogenetics and phylogenomics.</title>
        <authorList>
            <person name="Vandepol N."/>
            <person name="Liber J."/>
            <person name="Desiro A."/>
            <person name="Na H."/>
            <person name="Kennedy M."/>
            <person name="Barry K."/>
            <person name="Grigoriev I.V."/>
            <person name="Miller A.N."/>
            <person name="O'Donnell K."/>
            <person name="Stajich J.E."/>
            <person name="Bonito G."/>
        </authorList>
    </citation>
    <scope>NUCLEOTIDE SEQUENCE</scope>
    <source>
        <strain evidence="1">NRRL 28262</strain>
    </source>
</reference>
<feature type="non-terminal residue" evidence="1">
    <location>
        <position position="1"/>
    </location>
</feature>
<evidence type="ECO:0000313" key="2">
    <source>
        <dbReference type="Proteomes" id="UP001194580"/>
    </source>
</evidence>
<name>A0AAD4DGL8_9FUNG</name>
<gene>
    <name evidence="1" type="primary">HEX1</name>
    <name evidence="1" type="ORF">BGZ95_006144</name>
</gene>
<evidence type="ECO:0000313" key="1">
    <source>
        <dbReference type="EMBL" id="KAG0277303.1"/>
    </source>
</evidence>
<proteinExistence type="predicted"/>
<dbReference type="AlphaFoldDB" id="A0AAD4DGL8"/>
<dbReference type="Gene3D" id="3.20.20.80">
    <property type="entry name" value="Glycosidases"/>
    <property type="match status" value="1"/>
</dbReference>